<organism evidence="1 2">
    <name type="scientific">Conyzicola nivalis</name>
    <dbReference type="NCBI Taxonomy" id="1477021"/>
    <lineage>
        <taxon>Bacteria</taxon>
        <taxon>Bacillati</taxon>
        <taxon>Actinomycetota</taxon>
        <taxon>Actinomycetes</taxon>
        <taxon>Micrococcales</taxon>
        <taxon>Microbacteriaceae</taxon>
        <taxon>Conyzicola</taxon>
    </lineage>
</organism>
<evidence type="ECO:0000313" key="2">
    <source>
        <dbReference type="Proteomes" id="UP001549257"/>
    </source>
</evidence>
<keyword evidence="2" id="KW-1185">Reference proteome</keyword>
<sequence length="74" mass="8438">MNAASTITRREAQPTALDRLALAIGTALVAWSLRRDLRPQISHEQQYLRELNRREVEHITAARDLGANQLYRLG</sequence>
<protein>
    <recommendedName>
        <fullName evidence="3">DUF1127 domain-containing protein</fullName>
    </recommendedName>
</protein>
<dbReference type="Proteomes" id="UP001549257">
    <property type="component" value="Unassembled WGS sequence"/>
</dbReference>
<proteinExistence type="predicted"/>
<comment type="caution">
    <text evidence="1">The sequence shown here is derived from an EMBL/GenBank/DDBJ whole genome shotgun (WGS) entry which is preliminary data.</text>
</comment>
<accession>A0ABV2QLA0</accession>
<dbReference type="RefSeq" id="WP_354023919.1">
    <property type="nucleotide sequence ID" value="NZ_JBEPSJ010000001.1"/>
</dbReference>
<reference evidence="1 2" key="1">
    <citation type="submission" date="2024-06" db="EMBL/GenBank/DDBJ databases">
        <title>Sorghum-associated microbial communities from plants grown in Nebraska, USA.</title>
        <authorList>
            <person name="Schachtman D."/>
        </authorList>
    </citation>
    <scope>NUCLEOTIDE SEQUENCE [LARGE SCALE GENOMIC DNA]</scope>
    <source>
        <strain evidence="1 2">2857</strain>
    </source>
</reference>
<evidence type="ECO:0008006" key="3">
    <source>
        <dbReference type="Google" id="ProtNLM"/>
    </source>
</evidence>
<gene>
    <name evidence="1" type="ORF">ABIE21_001245</name>
</gene>
<evidence type="ECO:0000313" key="1">
    <source>
        <dbReference type="EMBL" id="MET4581755.1"/>
    </source>
</evidence>
<name>A0ABV2QLA0_9MICO</name>
<dbReference type="EMBL" id="JBEPSJ010000001">
    <property type="protein sequence ID" value="MET4581755.1"/>
    <property type="molecule type" value="Genomic_DNA"/>
</dbReference>